<proteinExistence type="predicted"/>
<dbReference type="Proteomes" id="UP000247459">
    <property type="component" value="Unassembled WGS sequence"/>
</dbReference>
<feature type="transmembrane region" description="Helical" evidence="1">
    <location>
        <begin position="49"/>
        <end position="71"/>
    </location>
</feature>
<dbReference type="InterPro" id="IPR019635">
    <property type="entry name" value="DUF2500"/>
</dbReference>
<keyword evidence="1" id="KW-0812">Transmembrane</keyword>
<dbReference type="Pfam" id="PF10694">
    <property type="entry name" value="DUF2500"/>
    <property type="match status" value="1"/>
</dbReference>
<dbReference type="Gene3D" id="2.40.50.660">
    <property type="match status" value="1"/>
</dbReference>
<comment type="caution">
    <text evidence="2">The sequence shown here is derived from an EMBL/GenBank/DDBJ whole genome shotgun (WGS) entry which is preliminary data.</text>
</comment>
<evidence type="ECO:0008006" key="4">
    <source>
        <dbReference type="Google" id="ProtNLM"/>
    </source>
</evidence>
<protein>
    <recommendedName>
        <fullName evidence="4">DUF2500 domain-containing protein</fullName>
    </recommendedName>
</protein>
<keyword evidence="1" id="KW-1133">Transmembrane helix</keyword>
<organism evidence="2 3">
    <name type="scientific">Paenibacillus illinoisensis</name>
    <dbReference type="NCBI Taxonomy" id="59845"/>
    <lineage>
        <taxon>Bacteria</taxon>
        <taxon>Bacillati</taxon>
        <taxon>Bacillota</taxon>
        <taxon>Bacilli</taxon>
        <taxon>Bacillales</taxon>
        <taxon>Paenibacillaceae</taxon>
        <taxon>Paenibacillus</taxon>
    </lineage>
</organism>
<dbReference type="AlphaFoldDB" id="A0A2W0CFI8"/>
<name>A0A2W0CFI8_9BACL</name>
<sequence length="171" mass="18405">MTTTNISSSMGRLTTDGFGIFDDMNSVPGFEGNQGGFFSGFNEFGAMSAFGSIFIGAIFLIIACVIVYAIISGVRTWSSNNAAALLTLHCTVVAKRTQVTGGSGDSSASTWYYATFQLDNGERVELNVGGSNYGMLVENDQGMLTYQGTRFKHFERDVQPQSGVSNGRFYT</sequence>
<dbReference type="RefSeq" id="WP_258377833.1">
    <property type="nucleotide sequence ID" value="NZ_PRLG01000029.1"/>
</dbReference>
<accession>A0A2W0CFI8</accession>
<keyword evidence="1" id="KW-0472">Membrane</keyword>
<evidence type="ECO:0000313" key="3">
    <source>
        <dbReference type="Proteomes" id="UP000247459"/>
    </source>
</evidence>
<reference evidence="2 3" key="1">
    <citation type="submission" date="2018-01" db="EMBL/GenBank/DDBJ databases">
        <title>Genome sequence of the PGP bacterium Paenibacillus illinoisensis E3.</title>
        <authorList>
            <person name="Rolli E."/>
            <person name="Marasco R."/>
            <person name="Bessem C."/>
            <person name="Michoud G."/>
            <person name="Gaiarsa S."/>
            <person name="Borin S."/>
            <person name="Daffonchio D."/>
        </authorList>
    </citation>
    <scope>NUCLEOTIDE SEQUENCE [LARGE SCALE GENOMIC DNA]</scope>
    <source>
        <strain evidence="2 3">E3</strain>
    </source>
</reference>
<dbReference type="EMBL" id="PRLG01000029">
    <property type="protein sequence ID" value="PYY26598.1"/>
    <property type="molecule type" value="Genomic_DNA"/>
</dbReference>
<gene>
    <name evidence="2" type="ORF">PIL02S_06008</name>
</gene>
<evidence type="ECO:0000313" key="2">
    <source>
        <dbReference type="EMBL" id="PYY26598.1"/>
    </source>
</evidence>
<evidence type="ECO:0000256" key="1">
    <source>
        <dbReference type="SAM" id="Phobius"/>
    </source>
</evidence>